<protein>
    <submittedName>
        <fullName evidence="1">Uncharacterized protein</fullName>
    </submittedName>
</protein>
<dbReference type="EMBL" id="JAVFHQ010000026">
    <property type="protein sequence ID" value="KAK4544168.1"/>
    <property type="molecule type" value="Genomic_DNA"/>
</dbReference>
<gene>
    <name evidence="1" type="ORF">LTR36_004378</name>
</gene>
<dbReference type="Proteomes" id="UP001324427">
    <property type="component" value="Unassembled WGS sequence"/>
</dbReference>
<sequence>MEWRKSLNNIKDEQLSFTLTLKTLLLPLVEDEDLDETDLETLLADPRCERWKEADIDEALQSRLGSAHVRFFEIVSELQSLIWQLLTIVGIDRPRLRARVGAPLERQVDDKDKPRNRLIAAALRELTKTSFEYRKEQLKFGFGESQRQDLLKDIRSNNKKLDKLLEKSDKIASFKTAKTVAVSPKAIKSLL</sequence>
<proteinExistence type="predicted"/>
<organism evidence="1 2">
    <name type="scientific">Oleoguttula mirabilis</name>
    <dbReference type="NCBI Taxonomy" id="1507867"/>
    <lineage>
        <taxon>Eukaryota</taxon>
        <taxon>Fungi</taxon>
        <taxon>Dikarya</taxon>
        <taxon>Ascomycota</taxon>
        <taxon>Pezizomycotina</taxon>
        <taxon>Dothideomycetes</taxon>
        <taxon>Dothideomycetidae</taxon>
        <taxon>Mycosphaerellales</taxon>
        <taxon>Teratosphaeriaceae</taxon>
        <taxon>Oleoguttula</taxon>
    </lineage>
</organism>
<evidence type="ECO:0000313" key="1">
    <source>
        <dbReference type="EMBL" id="KAK4544168.1"/>
    </source>
</evidence>
<dbReference type="PANTHER" id="PTHR35186">
    <property type="entry name" value="ANK_REP_REGION DOMAIN-CONTAINING PROTEIN"/>
    <property type="match status" value="1"/>
</dbReference>
<reference evidence="1 2" key="1">
    <citation type="submission" date="2021-11" db="EMBL/GenBank/DDBJ databases">
        <title>Black yeast isolated from Biological Soil Crust.</title>
        <authorList>
            <person name="Kurbessoian T."/>
        </authorList>
    </citation>
    <scope>NUCLEOTIDE SEQUENCE [LARGE SCALE GENOMIC DNA]</scope>
    <source>
        <strain evidence="1 2">CCFEE 5522</strain>
    </source>
</reference>
<dbReference type="AlphaFoldDB" id="A0AAV9JFY6"/>
<comment type="caution">
    <text evidence="1">The sequence shown here is derived from an EMBL/GenBank/DDBJ whole genome shotgun (WGS) entry which is preliminary data.</text>
</comment>
<keyword evidence="2" id="KW-1185">Reference proteome</keyword>
<name>A0AAV9JFY6_9PEZI</name>
<evidence type="ECO:0000313" key="2">
    <source>
        <dbReference type="Proteomes" id="UP001324427"/>
    </source>
</evidence>
<accession>A0AAV9JFY6</accession>
<dbReference type="PANTHER" id="PTHR35186:SF4">
    <property type="entry name" value="PRION-INHIBITION AND PROPAGATION HELO DOMAIN-CONTAINING PROTEIN"/>
    <property type="match status" value="1"/>
</dbReference>